<feature type="domain" description="Response regulatory" evidence="3">
    <location>
        <begin position="39"/>
        <end position="153"/>
    </location>
</feature>
<sequence>MNEAPPDISGLPIGHTLWAEQPPDLAASLIGPYPPHHITILLVDDEPDLRSLLVRVLRREGYQIVDAADGLEALDLFAHLSHHPIHLLITDLDMPRLGGLDLARHLRETNRVQRVIFMTGDMNRVGPHAPEHHALLQKPFHPRLLAQVVNQILAQLQLTPPTGYTPPA</sequence>
<dbReference type="Pfam" id="PF00072">
    <property type="entry name" value="Response_reg"/>
    <property type="match status" value="1"/>
</dbReference>
<protein>
    <submittedName>
        <fullName evidence="4">PAS domain S-box protein</fullName>
    </submittedName>
</protein>
<comment type="caution">
    <text evidence="4">The sequence shown here is derived from an EMBL/GenBank/DDBJ whole genome shotgun (WGS) entry which is preliminary data.</text>
</comment>
<reference evidence="4 5" key="1">
    <citation type="journal article" date="2011" name="J. Bacteriol.">
        <title>Draft genome sequence of the anoxygenic filamentous phototrophic bacterium Oscillochloris trichoides subsp. DG-6.</title>
        <authorList>
            <person name="Kuznetsov B.B."/>
            <person name="Ivanovsky R.N."/>
            <person name="Keppen O.I."/>
            <person name="Sukhacheva M.V."/>
            <person name="Bumazhkin B.K."/>
            <person name="Patutina E.O."/>
            <person name="Beletsky A.V."/>
            <person name="Mardanov A.V."/>
            <person name="Baslerov R.V."/>
            <person name="Panteleeva A.N."/>
            <person name="Kolganova T.V."/>
            <person name="Ravin N.V."/>
            <person name="Skryabin K.G."/>
        </authorList>
    </citation>
    <scope>NUCLEOTIDE SEQUENCE [LARGE SCALE GENOMIC DNA]</scope>
    <source>
        <strain evidence="4 5">DG-6</strain>
    </source>
</reference>
<dbReference type="STRING" id="765420.OSCT_0958"/>
<proteinExistence type="predicted"/>
<dbReference type="EMBL" id="ADVR01000023">
    <property type="protein sequence ID" value="EFO81161.1"/>
    <property type="molecule type" value="Genomic_DNA"/>
</dbReference>
<organism evidence="4 5">
    <name type="scientific">Oscillochloris trichoides DG-6</name>
    <dbReference type="NCBI Taxonomy" id="765420"/>
    <lineage>
        <taxon>Bacteria</taxon>
        <taxon>Bacillati</taxon>
        <taxon>Chloroflexota</taxon>
        <taxon>Chloroflexia</taxon>
        <taxon>Chloroflexales</taxon>
        <taxon>Chloroflexineae</taxon>
        <taxon>Oscillochloridaceae</taxon>
        <taxon>Oscillochloris</taxon>
    </lineage>
</organism>
<dbReference type="AlphaFoldDB" id="E1ICA7"/>
<dbReference type="OrthoDB" id="9814495at2"/>
<dbReference type="InterPro" id="IPR011006">
    <property type="entry name" value="CheY-like_superfamily"/>
</dbReference>
<keyword evidence="5" id="KW-1185">Reference proteome</keyword>
<dbReference type="PROSITE" id="PS50110">
    <property type="entry name" value="RESPONSE_REGULATORY"/>
    <property type="match status" value="1"/>
</dbReference>
<dbReference type="Gene3D" id="3.40.50.2300">
    <property type="match status" value="1"/>
</dbReference>
<gene>
    <name evidence="4" type="ORF">OSCT_0958</name>
</gene>
<evidence type="ECO:0000259" key="3">
    <source>
        <dbReference type="PROSITE" id="PS50110"/>
    </source>
</evidence>
<dbReference type="InterPro" id="IPR050595">
    <property type="entry name" value="Bact_response_regulator"/>
</dbReference>
<dbReference type="Proteomes" id="UP000054010">
    <property type="component" value="Unassembled WGS sequence"/>
</dbReference>
<dbReference type="PANTHER" id="PTHR44591">
    <property type="entry name" value="STRESS RESPONSE REGULATOR PROTEIN 1"/>
    <property type="match status" value="1"/>
</dbReference>
<evidence type="ECO:0000256" key="2">
    <source>
        <dbReference type="PROSITE-ProRule" id="PRU00169"/>
    </source>
</evidence>
<accession>E1ICA7</accession>
<dbReference type="SMART" id="SM00448">
    <property type="entry name" value="REC"/>
    <property type="match status" value="1"/>
</dbReference>
<evidence type="ECO:0000256" key="1">
    <source>
        <dbReference type="ARBA" id="ARBA00022553"/>
    </source>
</evidence>
<evidence type="ECO:0000313" key="5">
    <source>
        <dbReference type="Proteomes" id="UP000054010"/>
    </source>
</evidence>
<dbReference type="SUPFAM" id="SSF52172">
    <property type="entry name" value="CheY-like"/>
    <property type="match status" value="1"/>
</dbReference>
<keyword evidence="1 2" id="KW-0597">Phosphoprotein</keyword>
<dbReference type="PANTHER" id="PTHR44591:SF21">
    <property type="entry name" value="TWO-COMPONENT RESPONSE REGULATOR"/>
    <property type="match status" value="1"/>
</dbReference>
<name>E1ICA7_9CHLR</name>
<feature type="modified residue" description="4-aspartylphosphate" evidence="2">
    <location>
        <position position="91"/>
    </location>
</feature>
<dbReference type="eggNOG" id="COG0784">
    <property type="taxonomic scope" value="Bacteria"/>
</dbReference>
<evidence type="ECO:0000313" key="4">
    <source>
        <dbReference type="EMBL" id="EFO81161.1"/>
    </source>
</evidence>
<dbReference type="HOGENOM" id="CLU_000445_69_8_0"/>
<dbReference type="GO" id="GO:0000160">
    <property type="term" value="P:phosphorelay signal transduction system"/>
    <property type="evidence" value="ECO:0007669"/>
    <property type="project" value="InterPro"/>
</dbReference>
<dbReference type="InterPro" id="IPR001789">
    <property type="entry name" value="Sig_transdc_resp-reg_receiver"/>
</dbReference>